<evidence type="ECO:0000256" key="2">
    <source>
        <dbReference type="ARBA" id="ARBA00022630"/>
    </source>
</evidence>
<evidence type="ECO:0000256" key="7">
    <source>
        <dbReference type="ARBA" id="ARBA00023014"/>
    </source>
</evidence>
<dbReference type="InterPro" id="IPR006058">
    <property type="entry name" value="2Fe2S_fd_BS"/>
</dbReference>
<evidence type="ECO:0000256" key="8">
    <source>
        <dbReference type="SAM" id="MobiDB-lite"/>
    </source>
</evidence>
<evidence type="ECO:0000259" key="10">
    <source>
        <dbReference type="PROSITE" id="PS51085"/>
    </source>
</evidence>
<dbReference type="PANTHER" id="PTHR47354:SF1">
    <property type="entry name" value="CARNITINE MONOOXYGENASE REDUCTASE SUBUNIT"/>
    <property type="match status" value="1"/>
</dbReference>
<feature type="region of interest" description="Disordered" evidence="8">
    <location>
        <begin position="327"/>
        <end position="356"/>
    </location>
</feature>
<keyword evidence="7" id="KW-0411">Iron-sulfur</keyword>
<gene>
    <name evidence="12" type="ORF">GCM10009547_43320</name>
</gene>
<dbReference type="SUPFAM" id="SSF52343">
    <property type="entry name" value="Ferredoxin reductase-like, C-terminal NADP-linked domain"/>
    <property type="match status" value="1"/>
</dbReference>
<dbReference type="PROSITE" id="PS51085">
    <property type="entry name" value="2FE2S_FER_2"/>
    <property type="match status" value="1"/>
</dbReference>
<comment type="cofactor">
    <cofactor evidence="1">
        <name>FAD</name>
        <dbReference type="ChEBI" id="CHEBI:57692"/>
    </cofactor>
</comment>
<dbReference type="Gene3D" id="3.40.50.80">
    <property type="entry name" value="Nucleotide-binding domain of ferredoxin-NADP reductase (FNR) module"/>
    <property type="match status" value="1"/>
</dbReference>
<comment type="caution">
    <text evidence="12">The sequence shown here is derived from an EMBL/GenBank/DDBJ whole genome shotgun (WGS) entry which is preliminary data.</text>
</comment>
<feature type="domain" description="2Fe-2S ferredoxin-type" evidence="10">
    <location>
        <begin position="586"/>
        <end position="671"/>
    </location>
</feature>
<dbReference type="PRINTS" id="PR00409">
    <property type="entry name" value="PHDIOXRDTASE"/>
</dbReference>
<dbReference type="InterPro" id="IPR036526">
    <property type="entry name" value="C-N_Hydrolase_sf"/>
</dbReference>
<dbReference type="RefSeq" id="WP_344608720.1">
    <property type="nucleotide sequence ID" value="NZ_BAAAHE010000047.1"/>
</dbReference>
<name>A0ABP3SJB3_9ACTN</name>
<evidence type="ECO:0000256" key="6">
    <source>
        <dbReference type="ARBA" id="ARBA00023004"/>
    </source>
</evidence>
<dbReference type="Gene3D" id="2.40.30.10">
    <property type="entry name" value="Translation factors"/>
    <property type="match status" value="1"/>
</dbReference>
<evidence type="ECO:0000256" key="3">
    <source>
        <dbReference type="ARBA" id="ARBA00022714"/>
    </source>
</evidence>
<evidence type="ECO:0000259" key="9">
    <source>
        <dbReference type="PROSITE" id="PS50263"/>
    </source>
</evidence>
<dbReference type="InterPro" id="IPR050415">
    <property type="entry name" value="MRET"/>
</dbReference>
<evidence type="ECO:0000313" key="13">
    <source>
        <dbReference type="Proteomes" id="UP001500957"/>
    </source>
</evidence>
<proteinExistence type="predicted"/>
<accession>A0ABP3SJB3</accession>
<dbReference type="InterPro" id="IPR003010">
    <property type="entry name" value="C-N_Hydrolase"/>
</dbReference>
<dbReference type="PROSITE" id="PS00197">
    <property type="entry name" value="2FE2S_FER_1"/>
    <property type="match status" value="1"/>
</dbReference>
<dbReference type="InterPro" id="IPR017938">
    <property type="entry name" value="Riboflavin_synthase-like_b-brl"/>
</dbReference>
<feature type="domain" description="CN hydrolase" evidence="9">
    <location>
        <begin position="4"/>
        <end position="272"/>
    </location>
</feature>
<dbReference type="InterPro" id="IPR001433">
    <property type="entry name" value="OxRdtase_FAD/NAD-bd"/>
</dbReference>
<dbReference type="SUPFAM" id="SSF54292">
    <property type="entry name" value="2Fe-2S ferredoxin-like"/>
    <property type="match status" value="1"/>
</dbReference>
<dbReference type="PANTHER" id="PTHR47354">
    <property type="entry name" value="NADH OXIDOREDUCTASE HCR"/>
    <property type="match status" value="1"/>
</dbReference>
<dbReference type="Pfam" id="PF00175">
    <property type="entry name" value="NAD_binding_1"/>
    <property type="match status" value="1"/>
</dbReference>
<evidence type="ECO:0000256" key="5">
    <source>
        <dbReference type="ARBA" id="ARBA00023002"/>
    </source>
</evidence>
<dbReference type="InterPro" id="IPR012675">
    <property type="entry name" value="Beta-grasp_dom_sf"/>
</dbReference>
<dbReference type="InterPro" id="IPR039261">
    <property type="entry name" value="FNR_nucleotide-bd"/>
</dbReference>
<evidence type="ECO:0000259" key="11">
    <source>
        <dbReference type="PROSITE" id="PS51384"/>
    </source>
</evidence>
<dbReference type="CDD" id="cd00207">
    <property type="entry name" value="fer2"/>
    <property type="match status" value="1"/>
</dbReference>
<feature type="domain" description="FAD-binding FR-type" evidence="11">
    <location>
        <begin position="359"/>
        <end position="462"/>
    </location>
</feature>
<evidence type="ECO:0000313" key="12">
    <source>
        <dbReference type="EMBL" id="GAA0634589.1"/>
    </source>
</evidence>
<sequence length="671" mass="73564">MTRLRVAAVQPAVMVGDVLGNLERLERLIRDAHREHHPSLIVLPEAMTSSNLYHPALRNVPRPVDGPAFQMLTRLARELECAISGGSLSVRGRDVYGTYVLAEPDGRAHLHDKDQPTATEAFDYRGGDDDGVTQFHMLGDLPVGLVSGWEWARTRTARRFQEGRVRLAVGGMCWPYMPTNWRGPLAPWMRAEQARGHEQCRNLPGLFAQIVGVPTVYASLVGDCTMYVPGVPGVRWRTVMFGETQICSADGTVLARLSLADGESHIGADVELGEPRPTRPLPSDYWVYDLHPLMRSVFHVFNKIGFAHYTARKLRRRNFHSWPAADLPDELGPMPTGQAHHATSGRRSPVAPLNRNEHPDRAFWTMVDAREEVADGVVSLTLRHPLGKELPAWRPGAHVDLLLPGGLVRQYSLCGDPDDRSSYTVAVLRATDSRGGSEYVHEALRPGVAVRLRGPRNNFELVPAKSYLFVAGGIGITPIVPMLARLEAQCADWSLIYGGRHRRSMAFADELRARYGNRVELVPEDERGVLDVAAIAGSVSESDAVYCCGPEMLLQAMETALGATALEQLHVERFTARPSTAPRTAFSVSLARSGLELEVPAHRSLLDVVEDAGVVVDSSCRDGICGTCRVGVISGEPDHRDSVLSLQERAAGDCLLICVSRGISKSLVLDL</sequence>
<protein>
    <submittedName>
        <fullName evidence="12">Uncharacterized protein</fullName>
    </submittedName>
</protein>
<keyword evidence="5" id="KW-0560">Oxidoreductase</keyword>
<keyword evidence="6" id="KW-0408">Iron</keyword>
<dbReference type="EMBL" id="BAAAHE010000047">
    <property type="protein sequence ID" value="GAA0634589.1"/>
    <property type="molecule type" value="Genomic_DNA"/>
</dbReference>
<dbReference type="Gene3D" id="3.10.20.30">
    <property type="match status" value="1"/>
</dbReference>
<dbReference type="Gene3D" id="3.60.110.10">
    <property type="entry name" value="Carbon-nitrogen hydrolase"/>
    <property type="match status" value="1"/>
</dbReference>
<dbReference type="InterPro" id="IPR017927">
    <property type="entry name" value="FAD-bd_FR_type"/>
</dbReference>
<dbReference type="CDD" id="cd07197">
    <property type="entry name" value="nitrilase"/>
    <property type="match status" value="1"/>
</dbReference>
<dbReference type="CDD" id="cd06185">
    <property type="entry name" value="PDR_like"/>
    <property type="match status" value="1"/>
</dbReference>
<evidence type="ECO:0000256" key="4">
    <source>
        <dbReference type="ARBA" id="ARBA00022723"/>
    </source>
</evidence>
<keyword evidence="13" id="KW-1185">Reference proteome</keyword>
<dbReference type="Pfam" id="PF00111">
    <property type="entry name" value="Fer2"/>
    <property type="match status" value="1"/>
</dbReference>
<organism evidence="12 13">
    <name type="scientific">Sporichthya brevicatena</name>
    <dbReference type="NCBI Taxonomy" id="171442"/>
    <lineage>
        <taxon>Bacteria</taxon>
        <taxon>Bacillati</taxon>
        <taxon>Actinomycetota</taxon>
        <taxon>Actinomycetes</taxon>
        <taxon>Sporichthyales</taxon>
        <taxon>Sporichthyaceae</taxon>
        <taxon>Sporichthya</taxon>
    </lineage>
</organism>
<evidence type="ECO:0000256" key="1">
    <source>
        <dbReference type="ARBA" id="ARBA00001974"/>
    </source>
</evidence>
<reference evidence="13" key="1">
    <citation type="journal article" date="2019" name="Int. J. Syst. Evol. Microbiol.">
        <title>The Global Catalogue of Microorganisms (GCM) 10K type strain sequencing project: providing services to taxonomists for standard genome sequencing and annotation.</title>
        <authorList>
            <consortium name="The Broad Institute Genomics Platform"/>
            <consortium name="The Broad Institute Genome Sequencing Center for Infectious Disease"/>
            <person name="Wu L."/>
            <person name="Ma J."/>
        </authorList>
    </citation>
    <scope>NUCLEOTIDE SEQUENCE [LARGE SCALE GENOMIC DNA]</scope>
    <source>
        <strain evidence="13">JCM 10671</strain>
    </source>
</reference>
<dbReference type="PROSITE" id="PS50263">
    <property type="entry name" value="CN_HYDROLASE"/>
    <property type="match status" value="1"/>
</dbReference>
<dbReference type="PROSITE" id="PS51384">
    <property type="entry name" value="FAD_FR"/>
    <property type="match status" value="1"/>
</dbReference>
<dbReference type="SUPFAM" id="SSF63380">
    <property type="entry name" value="Riboflavin synthase domain-like"/>
    <property type="match status" value="1"/>
</dbReference>
<dbReference type="InterPro" id="IPR001041">
    <property type="entry name" value="2Fe-2S_ferredoxin-type"/>
</dbReference>
<keyword evidence="2" id="KW-0285">Flavoprotein</keyword>
<keyword evidence="3" id="KW-0001">2Fe-2S</keyword>
<dbReference type="InterPro" id="IPR036010">
    <property type="entry name" value="2Fe-2S_ferredoxin-like_sf"/>
</dbReference>
<keyword evidence="4" id="KW-0479">Metal-binding</keyword>
<dbReference type="Pfam" id="PF00795">
    <property type="entry name" value="CN_hydrolase"/>
    <property type="match status" value="1"/>
</dbReference>
<dbReference type="Proteomes" id="UP001500957">
    <property type="component" value="Unassembled WGS sequence"/>
</dbReference>
<dbReference type="SUPFAM" id="SSF56317">
    <property type="entry name" value="Carbon-nitrogen hydrolase"/>
    <property type="match status" value="1"/>
</dbReference>